<dbReference type="InterPro" id="IPR013786">
    <property type="entry name" value="AcylCoA_DH/ox_N"/>
</dbReference>
<dbReference type="Gene3D" id="1.10.540.10">
    <property type="entry name" value="Acyl-CoA dehydrogenase/oxidase, N-terminal domain"/>
    <property type="match status" value="1"/>
</dbReference>
<name>A0A5B8U0F8_9ACTN</name>
<sequence length="464" mass="48226">MGARGRRRARHVRRVGPQGALVRPRTADPRRDRRRAHAERDAGPGARARAGAGGRAGRAGRHRARLPDRRRRRVGRRGRGQLRGDRRRAGSGGRIVSTSVVLGDDQRDIRDVARRFLTARYPADVVRAGLRASGSPDPSGWRELCELGWPGIALPEDRGGAGYSTVERCLVLEEAGHVLLPEPLLSCGVLAADALALAAGGAEADALLARVVDGDVRAVLVAAGDLLGGAEPHGAVHADGGSLQGDGGLVPDADRAEVLLVAARGADGATGLYAVARDDPGVTVAPLPLVDETRGHAVVTLQGAAAQPLGDGDATSALRTVLDRGAIALAAEMIGGAQQAVQMTLAYLRERHQFGVPIGSFQALKHRMADLHVAVVAARESVYLAAEADDGRQDALLGALASAAKVAAGEAFVRAGAEGIQMHGGIGMTHEADPHLYYKRALVSAATLGTTAGHRERVARALDA</sequence>
<evidence type="ECO:0000256" key="4">
    <source>
        <dbReference type="ARBA" id="ARBA00022827"/>
    </source>
</evidence>
<feature type="domain" description="Acyl-CoA dehydrogenase/oxidase C-terminal" evidence="7">
    <location>
        <begin position="319"/>
        <end position="462"/>
    </location>
</feature>
<dbReference type="Gene3D" id="2.40.110.10">
    <property type="entry name" value="Butyryl-CoA Dehydrogenase, subunit A, domain 2"/>
    <property type="match status" value="1"/>
</dbReference>
<dbReference type="InterPro" id="IPR009100">
    <property type="entry name" value="AcylCoA_DH/oxidase_NM_dom_sf"/>
</dbReference>
<dbReference type="InterPro" id="IPR046373">
    <property type="entry name" value="Acyl-CoA_Oxase/DH_mid-dom_sf"/>
</dbReference>
<keyword evidence="5" id="KW-0560">Oxidoreductase</keyword>
<dbReference type="SUPFAM" id="SSF47203">
    <property type="entry name" value="Acyl-CoA dehydrogenase C-terminal domain-like"/>
    <property type="match status" value="1"/>
</dbReference>
<keyword evidence="4" id="KW-0274">FAD</keyword>
<dbReference type="PANTHER" id="PTHR43884">
    <property type="entry name" value="ACYL-COA DEHYDROGENASE"/>
    <property type="match status" value="1"/>
</dbReference>
<dbReference type="Proteomes" id="UP000321805">
    <property type="component" value="Chromosome"/>
</dbReference>
<dbReference type="AlphaFoldDB" id="A0A5B8U0F8"/>
<dbReference type="Gene3D" id="1.20.140.10">
    <property type="entry name" value="Butyryl-CoA Dehydrogenase, subunit A, domain 3"/>
    <property type="match status" value="1"/>
</dbReference>
<dbReference type="Pfam" id="PF00441">
    <property type="entry name" value="Acyl-CoA_dh_1"/>
    <property type="match status" value="1"/>
</dbReference>
<comment type="similarity">
    <text evidence="2">Belongs to the acyl-CoA dehydrogenase family.</text>
</comment>
<evidence type="ECO:0000313" key="10">
    <source>
        <dbReference type="Proteomes" id="UP000321805"/>
    </source>
</evidence>
<keyword evidence="3" id="KW-0285">Flavoprotein</keyword>
<evidence type="ECO:0000259" key="8">
    <source>
        <dbReference type="Pfam" id="PF02771"/>
    </source>
</evidence>
<feature type="compositionally biased region" description="Basic residues" evidence="6">
    <location>
        <begin position="58"/>
        <end position="80"/>
    </location>
</feature>
<evidence type="ECO:0000259" key="7">
    <source>
        <dbReference type="Pfam" id="PF00441"/>
    </source>
</evidence>
<gene>
    <name evidence="9" type="ORF">FSW04_02125</name>
</gene>
<dbReference type="InterPro" id="IPR009075">
    <property type="entry name" value="AcylCo_DH/oxidase_C"/>
</dbReference>
<accession>A0A5B8U0F8</accession>
<dbReference type="InterPro" id="IPR036250">
    <property type="entry name" value="AcylCo_DH-like_C"/>
</dbReference>
<evidence type="ECO:0000256" key="5">
    <source>
        <dbReference type="ARBA" id="ARBA00023002"/>
    </source>
</evidence>
<evidence type="ECO:0000313" key="9">
    <source>
        <dbReference type="EMBL" id="QEC46493.1"/>
    </source>
</evidence>
<reference evidence="9 10" key="1">
    <citation type="journal article" date="2018" name="J. Microbiol.">
        <title>Baekduia soli gen. nov., sp. nov., a novel bacterium isolated from the soil of Baekdu Mountain and proposal of a novel family name, Baekduiaceae fam. nov.</title>
        <authorList>
            <person name="An D.S."/>
            <person name="Siddiqi M.Z."/>
            <person name="Kim K.H."/>
            <person name="Yu H.S."/>
            <person name="Im W.T."/>
        </authorList>
    </citation>
    <scope>NUCLEOTIDE SEQUENCE [LARGE SCALE GENOMIC DNA]</scope>
    <source>
        <strain evidence="9 10">BR7-21</strain>
    </source>
</reference>
<dbReference type="InterPro" id="IPR037069">
    <property type="entry name" value="AcylCoA_DH/ox_N_sf"/>
</dbReference>
<comment type="cofactor">
    <cofactor evidence="1">
        <name>FAD</name>
        <dbReference type="ChEBI" id="CHEBI:57692"/>
    </cofactor>
</comment>
<evidence type="ECO:0000256" key="1">
    <source>
        <dbReference type="ARBA" id="ARBA00001974"/>
    </source>
</evidence>
<dbReference type="KEGG" id="bsol:FSW04_02125"/>
<keyword evidence="10" id="KW-1185">Reference proteome</keyword>
<evidence type="ECO:0000256" key="6">
    <source>
        <dbReference type="SAM" id="MobiDB-lite"/>
    </source>
</evidence>
<dbReference type="GO" id="GO:0050660">
    <property type="term" value="F:flavin adenine dinucleotide binding"/>
    <property type="evidence" value="ECO:0007669"/>
    <property type="project" value="InterPro"/>
</dbReference>
<evidence type="ECO:0000256" key="3">
    <source>
        <dbReference type="ARBA" id="ARBA00022630"/>
    </source>
</evidence>
<feature type="region of interest" description="Disordered" evidence="6">
    <location>
        <begin position="1"/>
        <end position="91"/>
    </location>
</feature>
<dbReference type="Pfam" id="PF02771">
    <property type="entry name" value="Acyl-CoA_dh_N"/>
    <property type="match status" value="1"/>
</dbReference>
<evidence type="ECO:0000256" key="2">
    <source>
        <dbReference type="ARBA" id="ARBA00009347"/>
    </source>
</evidence>
<dbReference type="PANTHER" id="PTHR43884:SF20">
    <property type="entry name" value="ACYL-COA DEHYDROGENASE FADE28"/>
    <property type="match status" value="1"/>
</dbReference>
<protein>
    <submittedName>
        <fullName evidence="9">Acyl-CoA dehydrogenase</fullName>
    </submittedName>
</protein>
<dbReference type="GO" id="GO:0003995">
    <property type="term" value="F:acyl-CoA dehydrogenase activity"/>
    <property type="evidence" value="ECO:0007669"/>
    <property type="project" value="TreeGrafter"/>
</dbReference>
<proteinExistence type="inferred from homology"/>
<dbReference type="EMBL" id="CP042430">
    <property type="protein sequence ID" value="QEC46493.1"/>
    <property type="molecule type" value="Genomic_DNA"/>
</dbReference>
<feature type="compositionally biased region" description="Basic residues" evidence="6">
    <location>
        <begin position="1"/>
        <end position="14"/>
    </location>
</feature>
<dbReference type="OrthoDB" id="7328575at2"/>
<feature type="domain" description="Acyl-CoA dehydrogenase/oxidase N-terminal" evidence="8">
    <location>
        <begin position="104"/>
        <end position="211"/>
    </location>
</feature>
<dbReference type="SUPFAM" id="SSF56645">
    <property type="entry name" value="Acyl-CoA dehydrogenase NM domain-like"/>
    <property type="match status" value="1"/>
</dbReference>
<organism evidence="9 10">
    <name type="scientific">Baekduia soli</name>
    <dbReference type="NCBI Taxonomy" id="496014"/>
    <lineage>
        <taxon>Bacteria</taxon>
        <taxon>Bacillati</taxon>
        <taxon>Actinomycetota</taxon>
        <taxon>Thermoleophilia</taxon>
        <taxon>Solirubrobacterales</taxon>
        <taxon>Baekduiaceae</taxon>
        <taxon>Baekduia</taxon>
    </lineage>
</organism>